<proteinExistence type="predicted"/>
<name>A0A0G1MFC7_9BACT</name>
<evidence type="ECO:0000313" key="2">
    <source>
        <dbReference type="Proteomes" id="UP000033999"/>
    </source>
</evidence>
<dbReference type="EMBL" id="LCKX01000022">
    <property type="protein sequence ID" value="KKU06792.1"/>
    <property type="molecule type" value="Genomic_DNA"/>
</dbReference>
<evidence type="ECO:0000313" key="1">
    <source>
        <dbReference type="EMBL" id="KKU06792.1"/>
    </source>
</evidence>
<protein>
    <submittedName>
        <fullName evidence="1">Uncharacterized protein</fullName>
    </submittedName>
</protein>
<gene>
    <name evidence="1" type="ORF">UX10_C0022G0009</name>
</gene>
<accession>A0A0G1MFC7</accession>
<organism evidence="1 2">
    <name type="scientific">Candidatus Magasanikbacteria bacterium GW2011_GWA2_45_39</name>
    <dbReference type="NCBI Taxonomy" id="1619041"/>
    <lineage>
        <taxon>Bacteria</taxon>
        <taxon>Candidatus Magasanikiibacteriota</taxon>
    </lineage>
</organism>
<dbReference type="AlphaFoldDB" id="A0A0G1MFC7"/>
<dbReference type="Proteomes" id="UP000033999">
    <property type="component" value="Unassembled WGS sequence"/>
</dbReference>
<sequence length="295" mass="33201">MNMDHKDFLNIPGTQDEELSSGQLKIGFWIAEHLVVLRKTGVALFIVFDVVLGGYNIYHWATYFLSGYFNDQKSAVELVNTTNALNQLVSARAAAPLVIKGTTAYESATGRFDAIALVQNTNKEWYVSFDYEFDLGNGKTLKEHGFLLPEEEKPVGIFNVEGLYSASEPSFHLSNIVWKRISKHDIADVTTWLAARKKFDTLNLLVTSAGSLVLAEGRLDFDIINQSFYDYRDPEFLIGVWNGPTLARVYKIHVPRFTAGEMRHIELAAPSSMLSGAQIKLYPHIDFFDSSVYLK</sequence>
<comment type="caution">
    <text evidence="1">The sequence shown here is derived from an EMBL/GenBank/DDBJ whole genome shotgun (WGS) entry which is preliminary data.</text>
</comment>
<reference evidence="1 2" key="1">
    <citation type="journal article" date="2015" name="Nature">
        <title>rRNA introns, odd ribosomes, and small enigmatic genomes across a large radiation of phyla.</title>
        <authorList>
            <person name="Brown C.T."/>
            <person name="Hug L.A."/>
            <person name="Thomas B.C."/>
            <person name="Sharon I."/>
            <person name="Castelle C.J."/>
            <person name="Singh A."/>
            <person name="Wilkins M.J."/>
            <person name="Williams K.H."/>
            <person name="Banfield J.F."/>
        </authorList>
    </citation>
    <scope>NUCLEOTIDE SEQUENCE [LARGE SCALE GENOMIC DNA]</scope>
</reference>